<sequence>MRYTTFGHRTGLRVSEYALGTANFGTGWGAGAEPDEARRIFDRFAEAGGTFLDSADGTSSASRRN</sequence>
<evidence type="ECO:0000313" key="1">
    <source>
        <dbReference type="EMBL" id="MEC7057273.1"/>
    </source>
</evidence>
<dbReference type="EMBL" id="JAYXNZ010000002">
    <property type="protein sequence ID" value="MEC7057273.1"/>
    <property type="molecule type" value="Genomic_DNA"/>
</dbReference>
<name>A0ABU6M6R6_9ACTN</name>
<evidence type="ECO:0000313" key="2">
    <source>
        <dbReference type="Proteomes" id="UP001353952"/>
    </source>
</evidence>
<reference evidence="1 2" key="1">
    <citation type="submission" date="2024-01" db="EMBL/GenBank/DDBJ databases">
        <title>Genome analysis.</title>
        <authorList>
            <person name="Zhang K."/>
        </authorList>
    </citation>
    <scope>NUCLEOTIDE SEQUENCE [LARGE SCALE GENOMIC DNA]</scope>
    <source>
        <strain evidence="1 2">CGMCC 4.1753</strain>
    </source>
</reference>
<organism evidence="1 2">
    <name type="scientific">Streptomyces violaceochromogenes</name>
    <dbReference type="NCBI Taxonomy" id="67377"/>
    <lineage>
        <taxon>Bacteria</taxon>
        <taxon>Bacillati</taxon>
        <taxon>Actinomycetota</taxon>
        <taxon>Actinomycetes</taxon>
        <taxon>Kitasatosporales</taxon>
        <taxon>Streptomycetaceae</taxon>
        <taxon>Streptomyces</taxon>
    </lineage>
</organism>
<proteinExistence type="predicted"/>
<dbReference type="Proteomes" id="UP001353952">
    <property type="component" value="Unassembled WGS sequence"/>
</dbReference>
<dbReference type="InterPro" id="IPR036812">
    <property type="entry name" value="NAD(P)_OxRdtase_dom_sf"/>
</dbReference>
<evidence type="ECO:0008006" key="3">
    <source>
        <dbReference type="Google" id="ProtNLM"/>
    </source>
</evidence>
<dbReference type="SUPFAM" id="SSF51430">
    <property type="entry name" value="NAD(P)-linked oxidoreductase"/>
    <property type="match status" value="1"/>
</dbReference>
<comment type="caution">
    <text evidence="1">The sequence shown here is derived from an EMBL/GenBank/DDBJ whole genome shotgun (WGS) entry which is preliminary data.</text>
</comment>
<accession>A0ABU6M6R6</accession>
<protein>
    <recommendedName>
        <fullName evidence="3">NADP-dependent oxidoreductase domain-containing protein</fullName>
    </recommendedName>
</protein>
<keyword evidence="2" id="KW-1185">Reference proteome</keyword>
<dbReference type="RefSeq" id="WP_229857082.1">
    <property type="nucleotide sequence ID" value="NZ_BMUO01000014.1"/>
</dbReference>
<gene>
    <name evidence="1" type="ORF">RFN57_34070</name>
</gene>
<dbReference type="Gene3D" id="3.20.20.100">
    <property type="entry name" value="NADP-dependent oxidoreductase domain"/>
    <property type="match status" value="1"/>
</dbReference>